<feature type="region of interest" description="Disordered" evidence="20">
    <location>
        <begin position="205"/>
        <end position="231"/>
    </location>
</feature>
<dbReference type="PANTHER" id="PTHR27001:SF721">
    <property type="entry name" value="DUAL-SPECIFICITY KINASE DOMAIN PROTEIN"/>
    <property type="match status" value="1"/>
</dbReference>
<feature type="compositionally biased region" description="Acidic residues" evidence="20">
    <location>
        <begin position="1651"/>
        <end position="1661"/>
    </location>
</feature>
<evidence type="ECO:0000256" key="9">
    <source>
        <dbReference type="ARBA" id="ARBA00022729"/>
    </source>
</evidence>
<dbReference type="Pfam" id="PF07714">
    <property type="entry name" value="PK_Tyr_Ser-Thr"/>
    <property type="match status" value="3"/>
</dbReference>
<keyword evidence="12" id="KW-0418">Kinase</keyword>
<dbReference type="GO" id="GO:0004674">
    <property type="term" value="F:protein serine/threonine kinase activity"/>
    <property type="evidence" value="ECO:0007669"/>
    <property type="project" value="UniProtKB-KW"/>
</dbReference>
<keyword evidence="8" id="KW-0812">Transmembrane</keyword>
<keyword evidence="6" id="KW-0433">Leucine-rich repeat</keyword>
<dbReference type="SUPFAM" id="SSF56112">
    <property type="entry name" value="Protein kinase-like (PK-like)"/>
    <property type="match status" value="3"/>
</dbReference>
<feature type="region of interest" description="Disordered" evidence="20">
    <location>
        <begin position="1640"/>
        <end position="1713"/>
    </location>
</feature>
<dbReference type="Proteomes" id="UP001359559">
    <property type="component" value="Unassembled WGS sequence"/>
</dbReference>
<comment type="catalytic activity">
    <reaction evidence="18">
        <text>L-threonyl-[protein] + ATP = O-phospho-L-threonyl-[protein] + ADP + H(+)</text>
        <dbReference type="Rhea" id="RHEA:46608"/>
        <dbReference type="Rhea" id="RHEA-COMP:11060"/>
        <dbReference type="Rhea" id="RHEA-COMP:11605"/>
        <dbReference type="ChEBI" id="CHEBI:15378"/>
        <dbReference type="ChEBI" id="CHEBI:30013"/>
        <dbReference type="ChEBI" id="CHEBI:30616"/>
        <dbReference type="ChEBI" id="CHEBI:61977"/>
        <dbReference type="ChEBI" id="CHEBI:456216"/>
        <dbReference type="EC" id="2.7.11.1"/>
    </reaction>
</comment>
<evidence type="ECO:0000256" key="20">
    <source>
        <dbReference type="SAM" id="MobiDB-lite"/>
    </source>
</evidence>
<dbReference type="InterPro" id="IPR011009">
    <property type="entry name" value="Kinase-like_dom_sf"/>
</dbReference>
<dbReference type="Gene3D" id="1.10.510.10">
    <property type="entry name" value="Transferase(Phosphotransferase) domain 1"/>
    <property type="match status" value="3"/>
</dbReference>
<keyword evidence="23" id="KW-1185">Reference proteome</keyword>
<keyword evidence="7" id="KW-0808">Transferase</keyword>
<dbReference type="InterPro" id="IPR000719">
    <property type="entry name" value="Prot_kinase_dom"/>
</dbReference>
<dbReference type="GO" id="GO:0005886">
    <property type="term" value="C:plasma membrane"/>
    <property type="evidence" value="ECO:0007669"/>
    <property type="project" value="UniProtKB-SubCell"/>
</dbReference>
<feature type="domain" description="Protein kinase" evidence="21">
    <location>
        <begin position="882"/>
        <end position="1151"/>
    </location>
</feature>
<evidence type="ECO:0000256" key="10">
    <source>
        <dbReference type="ARBA" id="ARBA00022737"/>
    </source>
</evidence>
<evidence type="ECO:0000256" key="3">
    <source>
        <dbReference type="ARBA" id="ARBA00022475"/>
    </source>
</evidence>
<dbReference type="GO" id="GO:0005524">
    <property type="term" value="F:ATP binding"/>
    <property type="evidence" value="ECO:0007669"/>
    <property type="project" value="UniProtKB-KW"/>
</dbReference>
<evidence type="ECO:0000313" key="22">
    <source>
        <dbReference type="EMBL" id="KAK7316596.1"/>
    </source>
</evidence>
<evidence type="ECO:0000256" key="7">
    <source>
        <dbReference type="ARBA" id="ARBA00022679"/>
    </source>
</evidence>
<evidence type="ECO:0000313" key="23">
    <source>
        <dbReference type="Proteomes" id="UP001359559"/>
    </source>
</evidence>
<evidence type="ECO:0000256" key="4">
    <source>
        <dbReference type="ARBA" id="ARBA00022527"/>
    </source>
</evidence>
<feature type="compositionally biased region" description="Polar residues" evidence="20">
    <location>
        <begin position="655"/>
        <end position="667"/>
    </location>
</feature>
<keyword evidence="5" id="KW-0597">Phosphoprotein</keyword>
<evidence type="ECO:0000256" key="15">
    <source>
        <dbReference type="ARBA" id="ARBA00023136"/>
    </source>
</evidence>
<evidence type="ECO:0000259" key="21">
    <source>
        <dbReference type="PROSITE" id="PS50011"/>
    </source>
</evidence>
<dbReference type="EC" id="2.7.11.1" evidence="2"/>
<keyword evidence="13" id="KW-0067">ATP-binding</keyword>
<keyword evidence="16" id="KW-0675">Receptor</keyword>
<comment type="catalytic activity">
    <reaction evidence="19">
        <text>L-seryl-[protein] + ATP = O-phospho-L-seryl-[protein] + ADP + H(+)</text>
        <dbReference type="Rhea" id="RHEA:17989"/>
        <dbReference type="Rhea" id="RHEA-COMP:9863"/>
        <dbReference type="Rhea" id="RHEA-COMP:11604"/>
        <dbReference type="ChEBI" id="CHEBI:15378"/>
        <dbReference type="ChEBI" id="CHEBI:29999"/>
        <dbReference type="ChEBI" id="CHEBI:30616"/>
        <dbReference type="ChEBI" id="CHEBI:83421"/>
        <dbReference type="ChEBI" id="CHEBI:456216"/>
        <dbReference type="EC" id="2.7.11.1"/>
    </reaction>
</comment>
<keyword evidence="11" id="KW-0547">Nucleotide-binding</keyword>
<evidence type="ECO:0000256" key="16">
    <source>
        <dbReference type="ARBA" id="ARBA00023170"/>
    </source>
</evidence>
<evidence type="ECO:0000256" key="18">
    <source>
        <dbReference type="ARBA" id="ARBA00047899"/>
    </source>
</evidence>
<keyword evidence="4" id="KW-0723">Serine/threonine-protein kinase</keyword>
<dbReference type="FunFam" id="1.10.510.10:FF:000358">
    <property type="entry name" value="Putative leucine-rich repeat receptor-like serine/threonine-protein kinase"/>
    <property type="match status" value="1"/>
</dbReference>
<evidence type="ECO:0000256" key="8">
    <source>
        <dbReference type="ARBA" id="ARBA00022692"/>
    </source>
</evidence>
<keyword evidence="9" id="KW-0732">Signal</keyword>
<accession>A0AAN9PZ55</accession>
<evidence type="ECO:0000256" key="14">
    <source>
        <dbReference type="ARBA" id="ARBA00022989"/>
    </source>
</evidence>
<dbReference type="EMBL" id="JAYKXN010000001">
    <property type="protein sequence ID" value="KAK7316596.1"/>
    <property type="molecule type" value="Genomic_DNA"/>
</dbReference>
<dbReference type="PROSITE" id="PS50011">
    <property type="entry name" value="PROTEIN_KINASE_DOM"/>
    <property type="match status" value="3"/>
</dbReference>
<dbReference type="FunFam" id="3.30.200.20:FF:000604">
    <property type="entry name" value="Proline-rich receptor-like protein kinase PERK8"/>
    <property type="match status" value="1"/>
</dbReference>
<evidence type="ECO:0000256" key="5">
    <source>
        <dbReference type="ARBA" id="ARBA00022553"/>
    </source>
</evidence>
<keyword evidence="3" id="KW-1003">Cell membrane</keyword>
<comment type="subcellular location">
    <subcellularLocation>
        <location evidence="1">Cell membrane</location>
        <topology evidence="1">Single-pass membrane protein</topology>
    </subcellularLocation>
</comment>
<feature type="compositionally biased region" description="Low complexity" evidence="20">
    <location>
        <begin position="1673"/>
        <end position="1683"/>
    </location>
</feature>
<reference evidence="22 23" key="1">
    <citation type="submission" date="2024-01" db="EMBL/GenBank/DDBJ databases">
        <title>The genomes of 5 underutilized Papilionoideae crops provide insights into root nodulation and disease resistance.</title>
        <authorList>
            <person name="Yuan L."/>
        </authorList>
    </citation>
    <scope>NUCLEOTIDE SEQUENCE [LARGE SCALE GENOMIC DNA]</scope>
    <source>
        <strain evidence="22">LY-2023</strain>
        <tissue evidence="22">Leaf</tissue>
    </source>
</reference>
<evidence type="ECO:0000256" key="19">
    <source>
        <dbReference type="ARBA" id="ARBA00048679"/>
    </source>
</evidence>
<evidence type="ECO:0000256" key="12">
    <source>
        <dbReference type="ARBA" id="ARBA00022777"/>
    </source>
</evidence>
<feature type="domain" description="Protein kinase" evidence="21">
    <location>
        <begin position="1350"/>
        <end position="1625"/>
    </location>
</feature>
<evidence type="ECO:0000256" key="2">
    <source>
        <dbReference type="ARBA" id="ARBA00012513"/>
    </source>
</evidence>
<dbReference type="Gene3D" id="3.30.200.20">
    <property type="entry name" value="Phosphorylase Kinase, domain 1"/>
    <property type="match status" value="3"/>
</dbReference>
<feature type="region of interest" description="Disordered" evidence="20">
    <location>
        <begin position="655"/>
        <end position="691"/>
    </location>
</feature>
<evidence type="ECO:0000256" key="6">
    <source>
        <dbReference type="ARBA" id="ARBA00022614"/>
    </source>
</evidence>
<gene>
    <name evidence="22" type="ORF">RJT34_00180</name>
</gene>
<evidence type="ECO:0000256" key="17">
    <source>
        <dbReference type="ARBA" id="ARBA00023180"/>
    </source>
</evidence>
<keyword evidence="17" id="KW-0325">Glycoprotein</keyword>
<dbReference type="PANTHER" id="PTHR27001">
    <property type="entry name" value="OS01G0253100 PROTEIN"/>
    <property type="match status" value="1"/>
</dbReference>
<evidence type="ECO:0000256" key="1">
    <source>
        <dbReference type="ARBA" id="ARBA00004162"/>
    </source>
</evidence>
<keyword evidence="15" id="KW-0472">Membrane</keyword>
<proteinExistence type="predicted"/>
<dbReference type="InterPro" id="IPR001245">
    <property type="entry name" value="Ser-Thr/Tyr_kinase_cat_dom"/>
</dbReference>
<keyword evidence="14" id="KW-1133">Transmembrane helix</keyword>
<evidence type="ECO:0000256" key="13">
    <source>
        <dbReference type="ARBA" id="ARBA00022840"/>
    </source>
</evidence>
<sequence>MATAAKNVVVIQDASKVLNLRVFHWITNGLSLHPADMVTLISILRDVHTPMGYKIPVDNRAMIGANQKIIENVLIGKKEEYLQNEELAQIAKLFESNEVAFKIRLCAGSSPREVVLREVRNQKAAWLVLDRQMKKDEEFFLQTLSCGISIIKSNNRILRLRGPLDLPVEIPCDSHDSYDGSLPSNPNEDPISIDVLPKSILKNHEQNQIQHRPRGEEESSTFTTNIGEKPCKTSPYHQILDDMERYTQCQGQEQKQSMPHERERDTTLVLNNDQIATDIANQSSQDEETANNFFHDEKGELRHPTKSEEIIDQTKDDLLLCQNGTQILSFPHGQQENCILEDSMCTFCPVCKTTRPNIESQKEFTYEELQSATDGFSLKNCLSESGHLFTFKGQLEGQQKIVVKQHEITNAQVREKMKLEIQTILKARHKNVIILLGSSTREHFHLTVYEHACNGSLDKYLSKESDRRLIWIERERVAMGLARGLKYLHDSNIVHGNVKPSNILLTHDFKPLLGDFNFGKKHDLKSYKSKSTGVCEYIAPECLEKGKLTTKTDVYSFGVVILELITGRRMISEDRSLVEWAKPLLKGKKYPELVDPIIRNSYEEDHLRWLVKVIAQCLKKNPKERMSMNMVVSALQGIADSDQCHIREDITPAISSSTIVPDINGSQGPIKADQPSQEEEQPESNFDEEGRKLTLTVERNHYYTINQMESDKQNQIEEQVQSRHQEKERRFGKLIISDEMMDQTVVDHLSEFEEYMTSSSSTLHREGTSTQKISINHMTSQRKLDQLSPDPQEERNFVEMKIGSRLEPISGTIDQTDAEQLIQGKTQLRRSSNENLLDGHQGERILENSNSSACSICKSRRPNFAWREDLTYDELLGATEGFSIENSLSEREDGPTFKGLLESGVKIVVKKHQITRPQEEKMFKSEAKLLINAGHKHVVMLLGLCTDKSQLMVVYEQVCNGSLDQYLTKGSFQSLTWMQRLRVAIGTARGLKYLHGLNIIHGNIKPSNILLTHDFEPLIGDFRFGKVKSEPKTSSKDKSARNFGYEAPEYSSNGKLSSKIDVYSFGVVLLELITGRKATDKLPGGKSLVGWARPLLGGKKYPQLVDPKISDSYEENKLRWLVQVTEQCLRKNPKDRFTMNMVSLRNAVSALQGIAESAECCITKNSSPETSYVTHDEHAMASSQGKMNADPACREQEQSVGNLLEEERRPRLAITRNHNIDQSKADQLRQDEEQVQNTVPVEEMSGATILSNDMTYRINSDQHNREEEHAKGIFHLEEMDKKLEKQQKASMDKSQIHGSFDEDLVTGNERKIILENSKASVCSVCKSRRPSSKSQKKFTYDELQAATEGFSIKYSLSEGEYGPAFRGQLDNNLEIVIKQHEFTSSQEQKVFMTEFQLLINARHENVIMLLGSCIRKTQSLIVYEQACNGSLDHYLSRASGRSLTWRERVKVAIGVARGLKYLHENNVVHGKIKPSNILLNHEFKPLLGDFVFGKERCESKNKSLQRCGYTAPESYESGKLSMKADVYSFGVVLLELITGYMITDIIPGQKCLVEWARTLLGTRKYLQLVDPKISNSYDEQELVSMVQVTEKCLRKNPKERFTMNMVVSTLPCAVDNNGIDIHVNVNEDFSAERSNVICNGSDATNSKGEEESLEEEEEDLLGTENGEGREDNNMTSSTSNSETELCEKSNRNTTSAESTSEETEEKERLSGTKACQKWEGCLSYGGAREFYLEGAQEYAACQEFFGWCNLN</sequence>
<protein>
    <recommendedName>
        <fullName evidence="2">non-specific serine/threonine protein kinase</fullName>
        <ecNumber evidence="2">2.7.11.1</ecNumber>
    </recommendedName>
</protein>
<feature type="domain" description="Protein kinase" evidence="21">
    <location>
        <begin position="376"/>
        <end position="638"/>
    </location>
</feature>
<keyword evidence="10" id="KW-0677">Repeat</keyword>
<organism evidence="22 23">
    <name type="scientific">Clitoria ternatea</name>
    <name type="common">Butterfly pea</name>
    <dbReference type="NCBI Taxonomy" id="43366"/>
    <lineage>
        <taxon>Eukaryota</taxon>
        <taxon>Viridiplantae</taxon>
        <taxon>Streptophyta</taxon>
        <taxon>Embryophyta</taxon>
        <taxon>Tracheophyta</taxon>
        <taxon>Spermatophyta</taxon>
        <taxon>Magnoliopsida</taxon>
        <taxon>eudicotyledons</taxon>
        <taxon>Gunneridae</taxon>
        <taxon>Pentapetalae</taxon>
        <taxon>rosids</taxon>
        <taxon>fabids</taxon>
        <taxon>Fabales</taxon>
        <taxon>Fabaceae</taxon>
        <taxon>Papilionoideae</taxon>
        <taxon>50 kb inversion clade</taxon>
        <taxon>NPAAA clade</taxon>
        <taxon>indigoferoid/millettioid clade</taxon>
        <taxon>Phaseoleae</taxon>
        <taxon>Clitoria</taxon>
    </lineage>
</organism>
<name>A0AAN9PZ55_CLITE</name>
<feature type="compositionally biased region" description="Acidic residues" evidence="20">
    <location>
        <begin position="676"/>
        <end position="687"/>
    </location>
</feature>
<evidence type="ECO:0000256" key="11">
    <source>
        <dbReference type="ARBA" id="ARBA00022741"/>
    </source>
</evidence>
<comment type="caution">
    <text evidence="22">The sequence shown here is derived from an EMBL/GenBank/DDBJ whole genome shotgun (WGS) entry which is preliminary data.</text>
</comment>